<dbReference type="RefSeq" id="WP_102189715.1">
    <property type="nucleotide sequence ID" value="NZ_CAUTAO010000004.1"/>
</dbReference>
<dbReference type="InterPro" id="IPR011234">
    <property type="entry name" value="Fumarylacetoacetase-like_C"/>
</dbReference>
<organism evidence="4 5">
    <name type="scientific">Gemella sanguinis</name>
    <dbReference type="NCBI Taxonomy" id="84135"/>
    <lineage>
        <taxon>Bacteria</taxon>
        <taxon>Bacillati</taxon>
        <taxon>Bacillota</taxon>
        <taxon>Bacilli</taxon>
        <taxon>Bacillales</taxon>
        <taxon>Gemellaceae</taxon>
        <taxon>Gemella</taxon>
    </lineage>
</organism>
<dbReference type="AlphaFoldDB" id="A0A2N6SFD9"/>
<evidence type="ECO:0000313" key="5">
    <source>
        <dbReference type="Proteomes" id="UP000235670"/>
    </source>
</evidence>
<dbReference type="GO" id="GO:0046872">
    <property type="term" value="F:metal ion binding"/>
    <property type="evidence" value="ECO:0007669"/>
    <property type="project" value="UniProtKB-KW"/>
</dbReference>
<dbReference type="GO" id="GO:0018773">
    <property type="term" value="F:acetylpyruvate hydrolase activity"/>
    <property type="evidence" value="ECO:0007669"/>
    <property type="project" value="TreeGrafter"/>
</dbReference>
<dbReference type="Proteomes" id="UP000235670">
    <property type="component" value="Unassembled WGS sequence"/>
</dbReference>
<gene>
    <name evidence="4" type="ORF">CJ218_04180</name>
</gene>
<evidence type="ECO:0000259" key="3">
    <source>
        <dbReference type="Pfam" id="PF01557"/>
    </source>
</evidence>
<dbReference type="Pfam" id="PF01557">
    <property type="entry name" value="FAA_hydrolase"/>
    <property type="match status" value="1"/>
</dbReference>
<dbReference type="PANTHER" id="PTHR11820">
    <property type="entry name" value="ACYLPYRUVASE"/>
    <property type="match status" value="1"/>
</dbReference>
<sequence length="304" mass="33553">MKFLSFSYNNEELYGVKVKREESAWNLIKVLEDFDNENVIPKTLREAIEVYGVSFIEKIRKVLKLVEESGNADKYKVSFDEIIWRSPITRTPKNVLCVGHNYEAHVNELGDELAKTPKDVLIFTKSPTALAGNNEVVPSHKSITDSLDFGGELAVVIAKPGKNILKPLVLDYIFGYTIMNDITATDLQYKYGQFFLGKSLEKSAVVGPYLVTKDEVSSPESMSIVTKVNGEIRQNAMTSEMLFRVDDVLSEISKIVPLEAGDIIATGTPAGVGSAQNPPKFLKQGDEIKITVEGIGTLTTVIGE</sequence>
<protein>
    <recommendedName>
        <fullName evidence="3">Fumarylacetoacetase-like C-terminal domain-containing protein</fullName>
    </recommendedName>
</protein>
<dbReference type="Gene3D" id="3.90.850.10">
    <property type="entry name" value="Fumarylacetoacetase-like, C-terminal domain"/>
    <property type="match status" value="1"/>
</dbReference>
<dbReference type="GO" id="GO:0016853">
    <property type="term" value="F:isomerase activity"/>
    <property type="evidence" value="ECO:0007669"/>
    <property type="project" value="UniProtKB-ARBA"/>
</dbReference>
<dbReference type="OrthoDB" id="9805307at2"/>
<comment type="similarity">
    <text evidence="1">Belongs to the FAH family.</text>
</comment>
<comment type="caution">
    <text evidence="4">The sequence shown here is derived from an EMBL/GenBank/DDBJ whole genome shotgun (WGS) entry which is preliminary data.</text>
</comment>
<name>A0A2N6SFD9_9BACL</name>
<reference evidence="4 5" key="1">
    <citation type="submission" date="2017-09" db="EMBL/GenBank/DDBJ databases">
        <title>Bacterial strain isolated from the female urinary microbiota.</title>
        <authorList>
            <person name="Thomas-White K."/>
            <person name="Kumar N."/>
            <person name="Forster S."/>
            <person name="Putonti C."/>
            <person name="Lawley T."/>
            <person name="Wolfe A.J."/>
        </authorList>
    </citation>
    <scope>NUCLEOTIDE SEQUENCE [LARGE SCALE GENOMIC DNA]</scope>
    <source>
        <strain evidence="4 5">UMB0186</strain>
    </source>
</reference>
<keyword evidence="2" id="KW-0479">Metal-binding</keyword>
<feature type="domain" description="Fumarylacetoacetase-like C-terminal" evidence="3">
    <location>
        <begin position="95"/>
        <end position="301"/>
    </location>
</feature>
<evidence type="ECO:0000256" key="2">
    <source>
        <dbReference type="ARBA" id="ARBA00022723"/>
    </source>
</evidence>
<dbReference type="SUPFAM" id="SSF56529">
    <property type="entry name" value="FAH"/>
    <property type="match status" value="1"/>
</dbReference>
<accession>A0A2N6SFD9</accession>
<dbReference type="InterPro" id="IPR036663">
    <property type="entry name" value="Fumarylacetoacetase_C_sf"/>
</dbReference>
<dbReference type="EMBL" id="PNGT01000003">
    <property type="protein sequence ID" value="PMC52645.1"/>
    <property type="molecule type" value="Genomic_DNA"/>
</dbReference>
<evidence type="ECO:0000256" key="1">
    <source>
        <dbReference type="ARBA" id="ARBA00010211"/>
    </source>
</evidence>
<proteinExistence type="inferred from homology"/>
<evidence type="ECO:0000313" key="4">
    <source>
        <dbReference type="EMBL" id="PMC52645.1"/>
    </source>
</evidence>
<dbReference type="PANTHER" id="PTHR11820:SF7">
    <property type="entry name" value="ACYLPYRUVASE FAHD1, MITOCHONDRIAL"/>
    <property type="match status" value="1"/>
</dbReference>
<dbReference type="GO" id="GO:0019752">
    <property type="term" value="P:carboxylic acid metabolic process"/>
    <property type="evidence" value="ECO:0007669"/>
    <property type="project" value="UniProtKB-ARBA"/>
</dbReference>
<dbReference type="FunFam" id="3.90.850.10:FF:000002">
    <property type="entry name" value="2-hydroxyhepta-2,4-diene-1,7-dioate isomerase"/>
    <property type="match status" value="1"/>
</dbReference>
<dbReference type="STRING" id="84135.GCA_001052115_00314"/>